<evidence type="ECO:0000256" key="1">
    <source>
        <dbReference type="SAM" id="MobiDB-lite"/>
    </source>
</evidence>
<organism evidence="3 4">
    <name type="scientific">Parascedosporium putredinis</name>
    <dbReference type="NCBI Taxonomy" id="1442378"/>
    <lineage>
        <taxon>Eukaryota</taxon>
        <taxon>Fungi</taxon>
        <taxon>Dikarya</taxon>
        <taxon>Ascomycota</taxon>
        <taxon>Pezizomycotina</taxon>
        <taxon>Sordariomycetes</taxon>
        <taxon>Hypocreomycetidae</taxon>
        <taxon>Microascales</taxon>
        <taxon>Microascaceae</taxon>
        <taxon>Parascedosporium</taxon>
    </lineage>
</organism>
<feature type="compositionally biased region" description="Basic and acidic residues" evidence="1">
    <location>
        <begin position="320"/>
        <end position="329"/>
    </location>
</feature>
<evidence type="ECO:0000313" key="4">
    <source>
        <dbReference type="Proteomes" id="UP000838763"/>
    </source>
</evidence>
<accession>A0A9P1M4T6</accession>
<evidence type="ECO:0008006" key="5">
    <source>
        <dbReference type="Google" id="ProtNLM"/>
    </source>
</evidence>
<proteinExistence type="predicted"/>
<feature type="compositionally biased region" description="Basic and acidic residues" evidence="1">
    <location>
        <begin position="295"/>
        <end position="304"/>
    </location>
</feature>
<feature type="compositionally biased region" description="Acidic residues" evidence="1">
    <location>
        <begin position="305"/>
        <end position="319"/>
    </location>
</feature>
<protein>
    <recommendedName>
        <fullName evidence="5">Palmitoyltransferase pfa3</fullName>
    </recommendedName>
</protein>
<feature type="compositionally biased region" description="Basic residues" evidence="1">
    <location>
        <begin position="269"/>
        <end position="280"/>
    </location>
</feature>
<evidence type="ECO:0000256" key="2">
    <source>
        <dbReference type="SAM" id="Phobius"/>
    </source>
</evidence>
<evidence type="ECO:0000313" key="3">
    <source>
        <dbReference type="EMBL" id="CAI4210288.1"/>
    </source>
</evidence>
<feature type="transmembrane region" description="Helical" evidence="2">
    <location>
        <begin position="12"/>
        <end position="35"/>
    </location>
</feature>
<feature type="transmembrane region" description="Helical" evidence="2">
    <location>
        <begin position="55"/>
        <end position="80"/>
    </location>
</feature>
<gene>
    <name evidence="3" type="ORF">PPNO1_LOCUS94</name>
</gene>
<name>A0A9P1M4T6_9PEZI</name>
<keyword evidence="2" id="KW-0812">Transmembrane</keyword>
<feature type="region of interest" description="Disordered" evidence="1">
    <location>
        <begin position="238"/>
        <end position="393"/>
    </location>
</feature>
<reference evidence="3" key="1">
    <citation type="submission" date="2022-11" db="EMBL/GenBank/DDBJ databases">
        <authorList>
            <person name="Scott C."/>
            <person name="Bruce N."/>
        </authorList>
    </citation>
    <scope>NUCLEOTIDE SEQUENCE</scope>
</reference>
<keyword evidence="2" id="KW-1133">Transmembrane helix</keyword>
<comment type="caution">
    <text evidence="3">The sequence shown here is derived from an EMBL/GenBank/DDBJ whole genome shotgun (WGS) entry which is preliminary data.</text>
</comment>
<dbReference type="EMBL" id="CALLCH030000001">
    <property type="protein sequence ID" value="CAI4210288.1"/>
    <property type="molecule type" value="Genomic_DNA"/>
</dbReference>
<dbReference type="Proteomes" id="UP000838763">
    <property type="component" value="Unassembled WGS sequence"/>
</dbReference>
<sequence>MTKRWARRVERTCCNCITYLPLAFVWGLTSWAVWVDVMVGSMPPSKGSWLGPDPVNFALLCVVGGIIGVVVGAFTIWHLILAARGQTTIECLEKTRYLSPLRKSLQSNLAAASAAAPGYGQQFIDMHANALPGITRPEVGEEVRSFPSDGSRPVQLSYAEMERRQRNRRHEEYMNEQDSGKLPHAFDLGWKRNYNHLFGPSPWLWFIPICNTTGDGWSWEPSSKWELVRDKIRSEREEQRAREVQAGWGGSEYSPGLPSGTLTPGRPGSRPRSRSLRRRGPQSIAMRSLNKKGRVLHDEDLFKTDDEDDEWPEEQEEEEQNGRETKILDATETTPAIARVPSKPTPPNINSTARWQGGGASGILRKTSPTTATAPKSAFASPAQQAVMEDTVD</sequence>
<keyword evidence="4" id="KW-1185">Reference proteome</keyword>
<dbReference type="AlphaFoldDB" id="A0A9P1M4T6"/>
<feature type="compositionally biased region" description="Low complexity" evidence="1">
    <location>
        <begin position="366"/>
        <end position="383"/>
    </location>
</feature>
<dbReference type="OrthoDB" id="302728at2759"/>
<keyword evidence="2" id="KW-0472">Membrane</keyword>